<evidence type="ECO:0000256" key="1">
    <source>
        <dbReference type="SAM" id="MobiDB-lite"/>
    </source>
</evidence>
<dbReference type="EMBL" id="CACTIH010005437">
    <property type="protein sequence ID" value="CAA2992512.1"/>
    <property type="molecule type" value="Genomic_DNA"/>
</dbReference>
<proteinExistence type="predicted"/>
<protein>
    <submittedName>
        <fullName evidence="2">Uncharacterized protein</fullName>
    </submittedName>
</protein>
<dbReference type="Proteomes" id="UP000594638">
    <property type="component" value="Unassembled WGS sequence"/>
</dbReference>
<dbReference type="Gramene" id="OE9A118674T1">
    <property type="protein sequence ID" value="OE9A118674C1"/>
    <property type="gene ID" value="OE9A118674"/>
</dbReference>
<name>A0A8S0SHE2_OLEEU</name>
<keyword evidence="3" id="KW-1185">Reference proteome</keyword>
<dbReference type="AlphaFoldDB" id="A0A8S0SHE2"/>
<accession>A0A8S0SHE2</accession>
<sequence>MSTTASIPLSPTITITTTLKKRIAPLNKALTAHHNNLLYLHLHQTTTDTTPPKKSINPLPPRQHTTTASTSKTITKKCSKITTKTTENHQRNFCWGLQRRKNLDSDESEEISNPLSPRTLMGIASTTEPLDFASPRAVDTIDGSVMPEEHRKPHSALRVGVVALTLPSSWVAAGVEW</sequence>
<feature type="region of interest" description="Disordered" evidence="1">
    <location>
        <begin position="46"/>
        <end position="73"/>
    </location>
</feature>
<comment type="caution">
    <text evidence="2">The sequence shown here is derived from an EMBL/GenBank/DDBJ whole genome shotgun (WGS) entry which is preliminary data.</text>
</comment>
<reference evidence="2 3" key="1">
    <citation type="submission" date="2019-12" db="EMBL/GenBank/DDBJ databases">
        <authorList>
            <person name="Alioto T."/>
            <person name="Alioto T."/>
            <person name="Gomez Garrido J."/>
        </authorList>
    </citation>
    <scope>NUCLEOTIDE SEQUENCE [LARGE SCALE GENOMIC DNA]</scope>
</reference>
<organism evidence="2 3">
    <name type="scientific">Olea europaea subsp. europaea</name>
    <dbReference type="NCBI Taxonomy" id="158383"/>
    <lineage>
        <taxon>Eukaryota</taxon>
        <taxon>Viridiplantae</taxon>
        <taxon>Streptophyta</taxon>
        <taxon>Embryophyta</taxon>
        <taxon>Tracheophyta</taxon>
        <taxon>Spermatophyta</taxon>
        <taxon>Magnoliopsida</taxon>
        <taxon>eudicotyledons</taxon>
        <taxon>Gunneridae</taxon>
        <taxon>Pentapetalae</taxon>
        <taxon>asterids</taxon>
        <taxon>lamiids</taxon>
        <taxon>Lamiales</taxon>
        <taxon>Oleaceae</taxon>
        <taxon>Oleeae</taxon>
        <taxon>Olea</taxon>
    </lineage>
</organism>
<evidence type="ECO:0000313" key="3">
    <source>
        <dbReference type="Proteomes" id="UP000594638"/>
    </source>
</evidence>
<gene>
    <name evidence="2" type="ORF">OLEA9_A118674</name>
</gene>
<evidence type="ECO:0000313" key="2">
    <source>
        <dbReference type="EMBL" id="CAA2992512.1"/>
    </source>
</evidence>